<evidence type="ECO:0000313" key="2">
    <source>
        <dbReference type="EMBL" id="KAJ7190409.1"/>
    </source>
</evidence>
<keyword evidence="3" id="KW-1185">Reference proteome</keyword>
<accession>A0AAD6ULW4</accession>
<evidence type="ECO:0000256" key="1">
    <source>
        <dbReference type="SAM" id="Phobius"/>
    </source>
</evidence>
<gene>
    <name evidence="2" type="ORF">GGX14DRAFT_483259</name>
</gene>
<evidence type="ECO:0000313" key="3">
    <source>
        <dbReference type="Proteomes" id="UP001219525"/>
    </source>
</evidence>
<name>A0AAD6ULW4_9AGAR</name>
<dbReference type="AlphaFoldDB" id="A0AAD6ULW4"/>
<dbReference type="EMBL" id="JARJCW010000150">
    <property type="protein sequence ID" value="KAJ7190409.1"/>
    <property type="molecule type" value="Genomic_DNA"/>
</dbReference>
<protein>
    <submittedName>
        <fullName evidence="2">Uncharacterized protein</fullName>
    </submittedName>
</protein>
<sequence>MTLLRMWALTAYVPLGIVASGLLGTLAGDVADVAAFVALAGRRTKTRTGKVGASVRSGVLWASIDYWTNYAANETGNKNCGWAARRLCKHRRGLRYARQRSGNWDVPQGDDLKRNASNPGRRVLQMRTRCPSLPHL</sequence>
<organism evidence="2 3">
    <name type="scientific">Mycena pura</name>
    <dbReference type="NCBI Taxonomy" id="153505"/>
    <lineage>
        <taxon>Eukaryota</taxon>
        <taxon>Fungi</taxon>
        <taxon>Dikarya</taxon>
        <taxon>Basidiomycota</taxon>
        <taxon>Agaricomycotina</taxon>
        <taxon>Agaricomycetes</taxon>
        <taxon>Agaricomycetidae</taxon>
        <taxon>Agaricales</taxon>
        <taxon>Marasmiineae</taxon>
        <taxon>Mycenaceae</taxon>
        <taxon>Mycena</taxon>
    </lineage>
</organism>
<keyword evidence="1" id="KW-1133">Transmembrane helix</keyword>
<keyword evidence="1" id="KW-0812">Transmembrane</keyword>
<dbReference type="Proteomes" id="UP001219525">
    <property type="component" value="Unassembled WGS sequence"/>
</dbReference>
<feature type="transmembrane region" description="Helical" evidence="1">
    <location>
        <begin position="12"/>
        <end position="40"/>
    </location>
</feature>
<proteinExistence type="predicted"/>
<comment type="caution">
    <text evidence="2">The sequence shown here is derived from an EMBL/GenBank/DDBJ whole genome shotgun (WGS) entry which is preliminary data.</text>
</comment>
<keyword evidence="1" id="KW-0472">Membrane</keyword>
<reference evidence="2" key="1">
    <citation type="submission" date="2023-03" db="EMBL/GenBank/DDBJ databases">
        <title>Massive genome expansion in bonnet fungi (Mycena s.s.) driven by repeated elements and novel gene families across ecological guilds.</title>
        <authorList>
            <consortium name="Lawrence Berkeley National Laboratory"/>
            <person name="Harder C.B."/>
            <person name="Miyauchi S."/>
            <person name="Viragh M."/>
            <person name="Kuo A."/>
            <person name="Thoen E."/>
            <person name="Andreopoulos B."/>
            <person name="Lu D."/>
            <person name="Skrede I."/>
            <person name="Drula E."/>
            <person name="Henrissat B."/>
            <person name="Morin E."/>
            <person name="Kohler A."/>
            <person name="Barry K."/>
            <person name="LaButti K."/>
            <person name="Morin E."/>
            <person name="Salamov A."/>
            <person name="Lipzen A."/>
            <person name="Mereny Z."/>
            <person name="Hegedus B."/>
            <person name="Baldrian P."/>
            <person name="Stursova M."/>
            <person name="Weitz H."/>
            <person name="Taylor A."/>
            <person name="Grigoriev I.V."/>
            <person name="Nagy L.G."/>
            <person name="Martin F."/>
            <person name="Kauserud H."/>
        </authorList>
    </citation>
    <scope>NUCLEOTIDE SEQUENCE</scope>
    <source>
        <strain evidence="2">9144</strain>
    </source>
</reference>